<accession>A0AAE0VRC4</accession>
<evidence type="ECO:0000256" key="4">
    <source>
        <dbReference type="ARBA" id="ARBA00022679"/>
    </source>
</evidence>
<evidence type="ECO:0000256" key="5">
    <source>
        <dbReference type="ARBA" id="ARBA00023136"/>
    </source>
</evidence>
<evidence type="ECO:0000313" key="7">
    <source>
        <dbReference type="EMBL" id="KAK3586215.1"/>
    </source>
</evidence>
<protein>
    <recommendedName>
        <fullName evidence="6">Glycosyltransferase family 92 protein</fullName>
        <ecNumber evidence="6">2.4.1.-</ecNumber>
    </recommendedName>
</protein>
<evidence type="ECO:0000256" key="2">
    <source>
        <dbReference type="ARBA" id="ARBA00007647"/>
    </source>
</evidence>
<keyword evidence="4 6" id="KW-0808">Transferase</keyword>
<evidence type="ECO:0000313" key="8">
    <source>
        <dbReference type="Proteomes" id="UP001195483"/>
    </source>
</evidence>
<evidence type="ECO:0000256" key="1">
    <source>
        <dbReference type="ARBA" id="ARBA00004370"/>
    </source>
</evidence>
<evidence type="ECO:0000256" key="3">
    <source>
        <dbReference type="ARBA" id="ARBA00022676"/>
    </source>
</evidence>
<dbReference type="EC" id="2.4.1.-" evidence="6"/>
<reference evidence="7" key="1">
    <citation type="journal article" date="2021" name="Genome Biol. Evol.">
        <title>A High-Quality Reference Genome for a Parasitic Bivalve with Doubly Uniparental Inheritance (Bivalvia: Unionida).</title>
        <authorList>
            <person name="Smith C.H."/>
        </authorList>
    </citation>
    <scope>NUCLEOTIDE SEQUENCE</scope>
    <source>
        <strain evidence="7">CHS0354</strain>
    </source>
</reference>
<gene>
    <name evidence="7" type="ORF">CHS0354_016691</name>
</gene>
<dbReference type="GO" id="GO:0016757">
    <property type="term" value="F:glycosyltransferase activity"/>
    <property type="evidence" value="ECO:0007669"/>
    <property type="project" value="UniProtKB-UniRule"/>
</dbReference>
<dbReference type="InterPro" id="IPR008166">
    <property type="entry name" value="Glyco_transf_92"/>
</dbReference>
<sequence>MLNTFMPVFVSNFEVVPVQDDFSYFKGTDIHTQVSGTNVFIYSVIGRNTSITRNPWNEFGVSVWIHSELKPESIACCFLFEDGTIIKCNPLNYWYYALDVMFTVQYTCPKPKSLSYLRGITLTLTSKICSSNFSTYVRPMYPLRRMDNEAIALCAKQIFGNLSASLAVTWIEYNKAMGVDKIVTFVNESYLSRNTYKVLKYYQKQRFLEILPIEFPMQVSPHFPN</sequence>
<dbReference type="AlphaFoldDB" id="A0AAE0VRC4"/>
<dbReference type="Proteomes" id="UP001195483">
    <property type="component" value="Unassembled WGS sequence"/>
</dbReference>
<evidence type="ECO:0000256" key="6">
    <source>
        <dbReference type="RuleBase" id="RU366017"/>
    </source>
</evidence>
<comment type="caution">
    <text evidence="7">The sequence shown here is derived from an EMBL/GenBank/DDBJ whole genome shotgun (WGS) entry which is preliminary data.</text>
</comment>
<dbReference type="GO" id="GO:0016020">
    <property type="term" value="C:membrane"/>
    <property type="evidence" value="ECO:0007669"/>
    <property type="project" value="UniProtKB-SubCell"/>
</dbReference>
<reference evidence="7" key="2">
    <citation type="journal article" date="2021" name="Genome Biol. Evol.">
        <title>Developing a high-quality reference genome for a parasitic bivalve with doubly uniparental inheritance (Bivalvia: Unionida).</title>
        <authorList>
            <person name="Smith C.H."/>
        </authorList>
    </citation>
    <scope>NUCLEOTIDE SEQUENCE</scope>
    <source>
        <strain evidence="7">CHS0354</strain>
        <tissue evidence="7">Mantle</tissue>
    </source>
</reference>
<organism evidence="7 8">
    <name type="scientific">Potamilus streckersoni</name>
    <dbReference type="NCBI Taxonomy" id="2493646"/>
    <lineage>
        <taxon>Eukaryota</taxon>
        <taxon>Metazoa</taxon>
        <taxon>Spiralia</taxon>
        <taxon>Lophotrochozoa</taxon>
        <taxon>Mollusca</taxon>
        <taxon>Bivalvia</taxon>
        <taxon>Autobranchia</taxon>
        <taxon>Heteroconchia</taxon>
        <taxon>Palaeoheterodonta</taxon>
        <taxon>Unionida</taxon>
        <taxon>Unionoidea</taxon>
        <taxon>Unionidae</taxon>
        <taxon>Ambleminae</taxon>
        <taxon>Lampsilini</taxon>
        <taxon>Potamilus</taxon>
    </lineage>
</organism>
<comment type="subcellular location">
    <subcellularLocation>
        <location evidence="1">Membrane</location>
    </subcellularLocation>
</comment>
<keyword evidence="5" id="KW-0472">Membrane</keyword>
<name>A0AAE0VRC4_9BIVA</name>
<proteinExistence type="inferred from homology"/>
<keyword evidence="8" id="KW-1185">Reference proteome</keyword>
<reference evidence="7" key="3">
    <citation type="submission" date="2023-05" db="EMBL/GenBank/DDBJ databases">
        <authorList>
            <person name="Smith C.H."/>
        </authorList>
    </citation>
    <scope>NUCLEOTIDE SEQUENCE</scope>
    <source>
        <strain evidence="7">CHS0354</strain>
        <tissue evidence="7">Mantle</tissue>
    </source>
</reference>
<dbReference type="EMBL" id="JAEAOA010001025">
    <property type="protein sequence ID" value="KAK3586215.1"/>
    <property type="molecule type" value="Genomic_DNA"/>
</dbReference>
<dbReference type="Pfam" id="PF01697">
    <property type="entry name" value="Glyco_transf_92"/>
    <property type="match status" value="1"/>
</dbReference>
<keyword evidence="3 6" id="KW-0328">Glycosyltransferase</keyword>
<comment type="similarity">
    <text evidence="2 6">Belongs to the glycosyltransferase 92 family.</text>
</comment>